<name>A0A4W6C5P1_LATCA</name>
<organism evidence="1 2">
    <name type="scientific">Lates calcarifer</name>
    <name type="common">Barramundi</name>
    <name type="synonym">Holocentrus calcarifer</name>
    <dbReference type="NCBI Taxonomy" id="8187"/>
    <lineage>
        <taxon>Eukaryota</taxon>
        <taxon>Metazoa</taxon>
        <taxon>Chordata</taxon>
        <taxon>Craniata</taxon>
        <taxon>Vertebrata</taxon>
        <taxon>Euteleostomi</taxon>
        <taxon>Actinopterygii</taxon>
        <taxon>Neopterygii</taxon>
        <taxon>Teleostei</taxon>
        <taxon>Neoteleostei</taxon>
        <taxon>Acanthomorphata</taxon>
        <taxon>Carangaria</taxon>
        <taxon>Carangaria incertae sedis</taxon>
        <taxon>Centropomidae</taxon>
        <taxon>Lates</taxon>
    </lineage>
</organism>
<reference evidence="1" key="3">
    <citation type="submission" date="2025-09" db="UniProtKB">
        <authorList>
            <consortium name="Ensembl"/>
        </authorList>
    </citation>
    <scope>IDENTIFICATION</scope>
</reference>
<evidence type="ECO:0000313" key="1">
    <source>
        <dbReference type="Ensembl" id="ENSLCAP00010006216.1"/>
    </source>
</evidence>
<reference evidence="1" key="2">
    <citation type="submission" date="2025-08" db="UniProtKB">
        <authorList>
            <consortium name="Ensembl"/>
        </authorList>
    </citation>
    <scope>IDENTIFICATION</scope>
</reference>
<protein>
    <submittedName>
        <fullName evidence="1">Uncharacterized protein</fullName>
    </submittedName>
</protein>
<sequence>CRPSDPETGLLGQYRGSHRPCRSAFSNSIRHGSTGRIDHGHEANKAKIVCLEVDIICVKGKALGILVFWKQQVAETWEK</sequence>
<dbReference type="Ensembl" id="ENSLCAT00010006370.1">
    <property type="protein sequence ID" value="ENSLCAP00010006216.1"/>
    <property type="gene ID" value="ENSLCAG00010003072.1"/>
</dbReference>
<reference evidence="2" key="1">
    <citation type="submission" date="2015-09" db="EMBL/GenBank/DDBJ databases">
        <authorList>
            <person name="Sai Rama Sridatta P."/>
        </authorList>
    </citation>
    <scope>NUCLEOTIDE SEQUENCE [LARGE SCALE GENOMIC DNA]</scope>
</reference>
<dbReference type="AlphaFoldDB" id="A0A4W6C5P1"/>
<keyword evidence="2" id="KW-1185">Reference proteome</keyword>
<accession>A0A4W6C5P1</accession>
<evidence type="ECO:0000313" key="2">
    <source>
        <dbReference type="Proteomes" id="UP000314980"/>
    </source>
</evidence>
<dbReference type="InParanoid" id="A0A4W6C5P1"/>
<proteinExistence type="predicted"/>
<dbReference type="Proteomes" id="UP000314980">
    <property type="component" value="Unassembled WGS sequence"/>
</dbReference>
<dbReference type="GeneTree" id="ENSGT00940000177056"/>